<reference evidence="3 4" key="1">
    <citation type="submission" date="2016-04" db="EMBL/GenBank/DDBJ databases">
        <title>Acidithiobacillus ferrooxidans genome sequencing and assembly.</title>
        <authorList>
            <person name="Zhou Z."/>
        </authorList>
    </citation>
    <scope>NUCLEOTIDE SEQUENCE [LARGE SCALE GENOMIC DNA]</scope>
    <source>
        <strain evidence="3 4">BY0502</strain>
    </source>
</reference>
<dbReference type="OrthoDB" id="211933at2"/>
<feature type="domain" description="VapC50 C-terminal" evidence="2">
    <location>
        <begin position="131"/>
        <end position="184"/>
    </location>
</feature>
<dbReference type="EMBL" id="LVXZ01000040">
    <property type="protein sequence ID" value="OAP92532.1"/>
    <property type="molecule type" value="Genomic_DNA"/>
</dbReference>
<organism evidence="3 4">
    <name type="scientific">Acidithiobacillus ferrooxidans</name>
    <name type="common">Thiobacillus ferrooxidans</name>
    <dbReference type="NCBI Taxonomy" id="920"/>
    <lineage>
        <taxon>Bacteria</taxon>
        <taxon>Pseudomonadati</taxon>
        <taxon>Pseudomonadota</taxon>
        <taxon>Acidithiobacillia</taxon>
        <taxon>Acidithiobacillales</taxon>
        <taxon>Acidithiobacillaceae</taxon>
        <taxon>Acidithiobacillus</taxon>
    </lineage>
</organism>
<dbReference type="Proteomes" id="UP000078302">
    <property type="component" value="Unassembled WGS sequence"/>
</dbReference>
<evidence type="ECO:0000313" key="4">
    <source>
        <dbReference type="Proteomes" id="UP000078302"/>
    </source>
</evidence>
<evidence type="ECO:0000259" key="2">
    <source>
        <dbReference type="Pfam" id="PF26343"/>
    </source>
</evidence>
<accession>A0A179BLI1</accession>
<dbReference type="InterPro" id="IPR058652">
    <property type="entry name" value="VapC50_C"/>
</dbReference>
<name>A0A179BLI1_ACIFR</name>
<proteinExistence type="predicted"/>
<dbReference type="RefSeq" id="WP_064218396.1">
    <property type="nucleotide sequence ID" value="NZ_LVXZ01000040.1"/>
</dbReference>
<dbReference type="AlphaFoldDB" id="A0A179BLI1"/>
<sequence>MSARVTVIYDACVLYPAPLRDFLMRLALTDLYRARWTGMIHDEWTRNVLRQRPDLKAEDLERTRSLMDAHARDSLVTGFEHLIPSIELPDADDRHVLAAAIQGGANLIITFNLKDFPPEQLNRYQVSAQHPDDFIFDLLDQHPARICEAAANHRRSLKNPPKTADEYLNTLLKQGLTQTVGVLRGWRAAI</sequence>
<dbReference type="Pfam" id="PF13470">
    <property type="entry name" value="PIN_3"/>
    <property type="match status" value="1"/>
</dbReference>
<keyword evidence="4" id="KW-1185">Reference proteome</keyword>
<protein>
    <submittedName>
        <fullName evidence="3">PIN domain-containing protein</fullName>
    </submittedName>
</protein>
<dbReference type="InterPro" id="IPR002716">
    <property type="entry name" value="PIN_dom"/>
</dbReference>
<evidence type="ECO:0000259" key="1">
    <source>
        <dbReference type="Pfam" id="PF13470"/>
    </source>
</evidence>
<comment type="caution">
    <text evidence="3">The sequence shown here is derived from an EMBL/GenBank/DDBJ whole genome shotgun (WGS) entry which is preliminary data.</text>
</comment>
<gene>
    <name evidence="3" type="ORF">A4H96_03945</name>
</gene>
<evidence type="ECO:0000313" key="3">
    <source>
        <dbReference type="EMBL" id="OAP92532.1"/>
    </source>
</evidence>
<feature type="domain" description="PIN" evidence="1">
    <location>
        <begin position="7"/>
        <end position="113"/>
    </location>
</feature>
<dbReference type="Pfam" id="PF26343">
    <property type="entry name" value="VapC50_C"/>
    <property type="match status" value="1"/>
</dbReference>